<keyword evidence="5" id="KW-0805">Transcription regulation</keyword>
<dbReference type="InterPro" id="IPR036390">
    <property type="entry name" value="WH_DNA-bd_sf"/>
</dbReference>
<dbReference type="InterPro" id="IPR001789">
    <property type="entry name" value="Sig_transdc_resp-reg_receiver"/>
</dbReference>
<dbReference type="Pfam" id="PF20714">
    <property type="entry name" value="HTH_64"/>
    <property type="match status" value="1"/>
</dbReference>
<dbReference type="InterPro" id="IPR051271">
    <property type="entry name" value="2C-system_Tx_regulators"/>
</dbReference>
<accession>A0A1I5RPV2</accession>
<evidence type="ECO:0000256" key="3">
    <source>
        <dbReference type="ARBA" id="ARBA00022553"/>
    </source>
</evidence>
<dbReference type="Pfam" id="PF00072">
    <property type="entry name" value="Response_reg"/>
    <property type="match status" value="1"/>
</dbReference>
<evidence type="ECO:0000256" key="6">
    <source>
        <dbReference type="ARBA" id="ARBA00023125"/>
    </source>
</evidence>
<proteinExistence type="predicted"/>
<dbReference type="PROSITE" id="PS50110">
    <property type="entry name" value="RESPONSE_REGULATORY"/>
    <property type="match status" value="1"/>
</dbReference>
<keyword evidence="2" id="KW-0963">Cytoplasm</keyword>
<dbReference type="PANTHER" id="PTHR45526:SF6">
    <property type="entry name" value="TRANSCRIPTIONAL REGULATORY PROTEIN CITT"/>
    <property type="match status" value="1"/>
</dbReference>
<dbReference type="AlphaFoldDB" id="A0A1I5RPV2"/>
<evidence type="ECO:0000256" key="1">
    <source>
        <dbReference type="ARBA" id="ARBA00004496"/>
    </source>
</evidence>
<evidence type="ECO:0000313" key="11">
    <source>
        <dbReference type="EMBL" id="SFP59946.1"/>
    </source>
</evidence>
<keyword evidence="6" id="KW-0238">DNA-binding</keyword>
<feature type="modified residue" description="4-aspartylphosphate" evidence="9">
    <location>
        <position position="55"/>
    </location>
</feature>
<dbReference type="SUPFAM" id="SSF46785">
    <property type="entry name" value="Winged helix' DNA-binding domain"/>
    <property type="match status" value="1"/>
</dbReference>
<dbReference type="SMART" id="SM00448">
    <property type="entry name" value="REC"/>
    <property type="match status" value="1"/>
</dbReference>
<dbReference type="PIRSF" id="PIRSF006171">
    <property type="entry name" value="RR_citrat_malat"/>
    <property type="match status" value="1"/>
</dbReference>
<evidence type="ECO:0000256" key="2">
    <source>
        <dbReference type="ARBA" id="ARBA00022490"/>
    </source>
</evidence>
<dbReference type="GO" id="GO:0000156">
    <property type="term" value="F:phosphorelay response regulator activity"/>
    <property type="evidence" value="ECO:0007669"/>
    <property type="project" value="TreeGrafter"/>
</dbReference>
<keyword evidence="7" id="KW-0010">Activator</keyword>
<dbReference type="Proteomes" id="UP000198892">
    <property type="component" value="Unassembled WGS sequence"/>
</dbReference>
<feature type="domain" description="Response regulatory" evidence="10">
    <location>
        <begin position="3"/>
        <end position="120"/>
    </location>
</feature>
<dbReference type="InterPro" id="IPR011006">
    <property type="entry name" value="CheY-like_superfamily"/>
</dbReference>
<gene>
    <name evidence="11" type="ORF">SAMN05518683_107107</name>
</gene>
<dbReference type="SUPFAM" id="SSF52172">
    <property type="entry name" value="CheY-like"/>
    <property type="match status" value="1"/>
</dbReference>
<evidence type="ECO:0000256" key="5">
    <source>
        <dbReference type="ARBA" id="ARBA00023015"/>
    </source>
</evidence>
<keyword evidence="8" id="KW-0804">Transcription</keyword>
<reference evidence="12" key="1">
    <citation type="submission" date="2016-10" db="EMBL/GenBank/DDBJ databases">
        <authorList>
            <person name="Varghese N."/>
            <person name="Submissions S."/>
        </authorList>
    </citation>
    <scope>NUCLEOTIDE SEQUENCE [LARGE SCALE GENOMIC DNA]</scope>
    <source>
        <strain evidence="12">S7</strain>
    </source>
</reference>
<comment type="subcellular location">
    <subcellularLocation>
        <location evidence="1">Cytoplasm</location>
    </subcellularLocation>
</comment>
<organism evidence="11 12">
    <name type="scientific">Salibacterium halotolerans</name>
    <dbReference type="NCBI Taxonomy" id="1884432"/>
    <lineage>
        <taxon>Bacteria</taxon>
        <taxon>Bacillati</taxon>
        <taxon>Bacillota</taxon>
        <taxon>Bacilli</taxon>
        <taxon>Bacillales</taxon>
        <taxon>Bacillaceae</taxon>
    </lineage>
</organism>
<dbReference type="GO" id="GO:0003700">
    <property type="term" value="F:DNA-binding transcription factor activity"/>
    <property type="evidence" value="ECO:0007669"/>
    <property type="project" value="InterPro"/>
</dbReference>
<dbReference type="OrthoDB" id="9759232at2"/>
<dbReference type="PANTHER" id="PTHR45526">
    <property type="entry name" value="TRANSCRIPTIONAL REGULATORY PROTEIN DPIA"/>
    <property type="match status" value="1"/>
</dbReference>
<keyword evidence="12" id="KW-1185">Reference proteome</keyword>
<evidence type="ECO:0000256" key="4">
    <source>
        <dbReference type="ARBA" id="ARBA00023012"/>
    </source>
</evidence>
<dbReference type="GO" id="GO:0003677">
    <property type="term" value="F:DNA binding"/>
    <property type="evidence" value="ECO:0007669"/>
    <property type="project" value="UniProtKB-KW"/>
</dbReference>
<dbReference type="Gene3D" id="3.40.50.2300">
    <property type="match status" value="1"/>
</dbReference>
<evidence type="ECO:0000256" key="8">
    <source>
        <dbReference type="ARBA" id="ARBA00023163"/>
    </source>
</evidence>
<dbReference type="STRING" id="1884432.SAMN05518683_107107"/>
<keyword evidence="3 9" id="KW-0597">Phosphoprotein</keyword>
<protein>
    <submittedName>
        <fullName evidence="11">Two-component system, CitB family, response regulator CitT</fullName>
    </submittedName>
</protein>
<name>A0A1I5RPV2_9BACI</name>
<dbReference type="GO" id="GO:0005737">
    <property type="term" value="C:cytoplasm"/>
    <property type="evidence" value="ECO:0007669"/>
    <property type="project" value="UniProtKB-SubCell"/>
</dbReference>
<keyword evidence="4" id="KW-0902">Two-component regulatory system</keyword>
<dbReference type="InterPro" id="IPR048714">
    <property type="entry name" value="DpiA-like_HTH"/>
</dbReference>
<evidence type="ECO:0000256" key="7">
    <source>
        <dbReference type="ARBA" id="ARBA00023159"/>
    </source>
</evidence>
<evidence type="ECO:0000259" key="10">
    <source>
        <dbReference type="PROSITE" id="PS50110"/>
    </source>
</evidence>
<dbReference type="InterPro" id="IPR024187">
    <property type="entry name" value="Sig_transdc_resp-reg_cit/mal"/>
</dbReference>
<evidence type="ECO:0000256" key="9">
    <source>
        <dbReference type="PROSITE-ProRule" id="PRU00169"/>
    </source>
</evidence>
<evidence type="ECO:0000313" key="12">
    <source>
        <dbReference type="Proteomes" id="UP000198892"/>
    </source>
</evidence>
<dbReference type="EMBL" id="FOXD01000007">
    <property type="protein sequence ID" value="SFP59946.1"/>
    <property type="molecule type" value="Genomic_DNA"/>
</dbReference>
<dbReference type="RefSeq" id="WP_093336565.1">
    <property type="nucleotide sequence ID" value="NZ_FOXD01000007.1"/>
</dbReference>
<sequence length="225" mass="25847">MIKVVIAEDDFRVAGIHEKFVDRIEGVEVIGKTLNGEDTIQFVKNHDNVDMLLLDIYMPDYLGTDLIQNVRDISPMLDIIIITAAQEKSFLEESLRKGVFNYLIKPVTLERFIEVITEYKERQNLLGDQEYIDQGVVDKLFSTPSGKLYMPENLPKGIDSITLNKVLRKMQKQGNGWTAEDMGQETGASRTTARRYLEYLVSIEKVGIEQEYGMVGRPERKYYLL</sequence>